<accession>A0A937ABK4</accession>
<dbReference type="InterPro" id="IPR051396">
    <property type="entry name" value="Bact_Antivir_Def_Nuclease"/>
</dbReference>
<feature type="domain" description="ATPase AAA-type core" evidence="1">
    <location>
        <begin position="36"/>
        <end position="414"/>
    </location>
</feature>
<dbReference type="PANTHER" id="PTHR43581:SF4">
    <property type="entry name" value="ATP_GTP PHOSPHATASE"/>
    <property type="match status" value="1"/>
</dbReference>
<comment type="caution">
    <text evidence="2">The sequence shown here is derived from an EMBL/GenBank/DDBJ whole genome shotgun (WGS) entry which is preliminary data.</text>
</comment>
<dbReference type="AlphaFoldDB" id="A0A937ABK4"/>
<evidence type="ECO:0000259" key="1">
    <source>
        <dbReference type="Pfam" id="PF13304"/>
    </source>
</evidence>
<reference evidence="2" key="1">
    <citation type="submission" date="2021-01" db="EMBL/GenBank/DDBJ databases">
        <title>Marivirga sp. nov., isolated from intertidal surface sediments.</title>
        <authorList>
            <person name="Zhang M."/>
        </authorList>
    </citation>
    <scope>NUCLEOTIDE SEQUENCE</scope>
    <source>
        <strain evidence="2">SM1354</strain>
    </source>
</reference>
<dbReference type="Pfam" id="PF13304">
    <property type="entry name" value="AAA_21"/>
    <property type="match status" value="1"/>
</dbReference>
<protein>
    <submittedName>
        <fullName evidence="2">AAA family ATPase</fullName>
    </submittedName>
</protein>
<gene>
    <name evidence="2" type="ORF">JKP34_11225</name>
</gene>
<dbReference type="RefSeq" id="WP_201921169.1">
    <property type="nucleotide sequence ID" value="NZ_JAERQG010000002.1"/>
</dbReference>
<sequence>MFRLHSFKVGGHPQLGSLEMEFAPIDSKSKEPFSSVIIGMNGTGKSFLLRTITDLFDEIYQIQNSDKKRDRIPYTFHIKYSLGKNTYDIVSSKMLMMLHKSIDRKDVHGIYYFKNLSADEKLFNDKLPLEPIVKSNQIDVAELELPSQALASSTQLNDRFRFKKSIEGDFYQYMGVKRSAQIASTKSFERNTAGYLYKAAQKEGFLRNIERVLSDFLNFEKHLKIRYSTKYKEVFFSGNVTRTDLDNFFNNYQERRKTEPWGKWKYDQLVKENPERLERIMNFMDRLSNVLLHKKRSPARWFIVDLIERNIDNRDLELIEDLDDLDVLVMDRIEVVKSGKSMSLSQTSAGENHIVMSLLGILANIKDDSLILIDEPEISLHPNWQMKYVHLLKQMFKEEYGCHFLIASHSHFIVSDLEKESSSIISMKLDDGKLRAESLSQPETFGWSAEQVLFDVFNVATSRNYYLNNLLSDILELMADEDSSNEEIKQKIQYLRSLNLNLSVEDPMSEIVEALFKKLDNA</sequence>
<name>A0A937ABK4_9BACT</name>
<dbReference type="EMBL" id="JAERQG010000002">
    <property type="protein sequence ID" value="MBL0765825.1"/>
    <property type="molecule type" value="Genomic_DNA"/>
</dbReference>
<dbReference type="Proteomes" id="UP000642920">
    <property type="component" value="Unassembled WGS sequence"/>
</dbReference>
<keyword evidence="3" id="KW-1185">Reference proteome</keyword>
<evidence type="ECO:0000313" key="2">
    <source>
        <dbReference type="EMBL" id="MBL0765825.1"/>
    </source>
</evidence>
<dbReference type="InterPro" id="IPR003959">
    <property type="entry name" value="ATPase_AAA_core"/>
</dbReference>
<organism evidence="2 3">
    <name type="scientific">Marivirga atlantica</name>
    <dbReference type="NCBI Taxonomy" id="1548457"/>
    <lineage>
        <taxon>Bacteria</taxon>
        <taxon>Pseudomonadati</taxon>
        <taxon>Bacteroidota</taxon>
        <taxon>Cytophagia</taxon>
        <taxon>Cytophagales</taxon>
        <taxon>Marivirgaceae</taxon>
        <taxon>Marivirga</taxon>
    </lineage>
</organism>
<dbReference type="InterPro" id="IPR027417">
    <property type="entry name" value="P-loop_NTPase"/>
</dbReference>
<dbReference type="GO" id="GO:0005524">
    <property type="term" value="F:ATP binding"/>
    <property type="evidence" value="ECO:0007669"/>
    <property type="project" value="InterPro"/>
</dbReference>
<dbReference type="PANTHER" id="PTHR43581">
    <property type="entry name" value="ATP/GTP PHOSPHATASE"/>
    <property type="match status" value="1"/>
</dbReference>
<proteinExistence type="predicted"/>
<dbReference type="Gene3D" id="3.40.50.300">
    <property type="entry name" value="P-loop containing nucleotide triphosphate hydrolases"/>
    <property type="match status" value="1"/>
</dbReference>
<dbReference type="GO" id="GO:0016887">
    <property type="term" value="F:ATP hydrolysis activity"/>
    <property type="evidence" value="ECO:0007669"/>
    <property type="project" value="InterPro"/>
</dbReference>
<dbReference type="SUPFAM" id="SSF52540">
    <property type="entry name" value="P-loop containing nucleoside triphosphate hydrolases"/>
    <property type="match status" value="1"/>
</dbReference>
<evidence type="ECO:0000313" key="3">
    <source>
        <dbReference type="Proteomes" id="UP000642920"/>
    </source>
</evidence>